<dbReference type="InterPro" id="IPR037143">
    <property type="entry name" value="4-PPantetheinyl_Trfase_dom_sf"/>
</dbReference>
<reference evidence="3 4" key="1">
    <citation type="submission" date="2021-03" db="EMBL/GenBank/DDBJ databases">
        <title>Sequencing the genomes of 1000 actinobacteria strains.</title>
        <authorList>
            <person name="Klenk H.-P."/>
        </authorList>
    </citation>
    <scope>NUCLEOTIDE SEQUENCE [LARGE SCALE GENOMIC DNA]</scope>
    <source>
        <strain evidence="3 4">DSM 14566</strain>
    </source>
</reference>
<accession>A0ABS4X741</accession>
<evidence type="ECO:0000313" key="4">
    <source>
        <dbReference type="Proteomes" id="UP001519290"/>
    </source>
</evidence>
<feature type="domain" description="4'-phosphopantetheinyl transferase" evidence="2">
    <location>
        <begin position="112"/>
        <end position="177"/>
    </location>
</feature>
<organism evidence="3 4">
    <name type="scientific">Brachybacterium sacelli</name>
    <dbReference type="NCBI Taxonomy" id="173364"/>
    <lineage>
        <taxon>Bacteria</taxon>
        <taxon>Bacillati</taxon>
        <taxon>Actinomycetota</taxon>
        <taxon>Actinomycetes</taxon>
        <taxon>Micrococcales</taxon>
        <taxon>Dermabacteraceae</taxon>
        <taxon>Brachybacterium</taxon>
    </lineage>
</organism>
<gene>
    <name evidence="3" type="ORF">JOF43_004187</name>
</gene>
<protein>
    <submittedName>
        <fullName evidence="3">4'-phosphopantetheinyl transferase</fullName>
        <ecNumber evidence="3">2.7.8.-</ecNumber>
    </submittedName>
</protein>
<name>A0ABS4X741_9MICO</name>
<proteinExistence type="predicted"/>
<dbReference type="GO" id="GO:0016740">
    <property type="term" value="F:transferase activity"/>
    <property type="evidence" value="ECO:0007669"/>
    <property type="project" value="UniProtKB-KW"/>
</dbReference>
<keyword evidence="1 3" id="KW-0808">Transferase</keyword>
<dbReference type="Proteomes" id="UP001519290">
    <property type="component" value="Unassembled WGS sequence"/>
</dbReference>
<dbReference type="RefSeq" id="WP_209905070.1">
    <property type="nucleotide sequence ID" value="NZ_BAAAJW010000001.1"/>
</dbReference>
<dbReference type="Gene3D" id="3.90.470.20">
    <property type="entry name" value="4'-phosphopantetheinyl transferase domain"/>
    <property type="match status" value="1"/>
</dbReference>
<dbReference type="SUPFAM" id="SSF56214">
    <property type="entry name" value="4'-phosphopantetheinyl transferase"/>
    <property type="match status" value="1"/>
</dbReference>
<dbReference type="EMBL" id="JAGIOD010000002">
    <property type="protein sequence ID" value="MBP2384198.1"/>
    <property type="molecule type" value="Genomic_DNA"/>
</dbReference>
<evidence type="ECO:0000256" key="1">
    <source>
        <dbReference type="ARBA" id="ARBA00022679"/>
    </source>
</evidence>
<evidence type="ECO:0000259" key="2">
    <source>
        <dbReference type="Pfam" id="PF01648"/>
    </source>
</evidence>
<dbReference type="InterPro" id="IPR008278">
    <property type="entry name" value="4-PPantetheinyl_Trfase_dom"/>
</dbReference>
<dbReference type="Pfam" id="PF01648">
    <property type="entry name" value="ACPS"/>
    <property type="match status" value="1"/>
</dbReference>
<keyword evidence="4" id="KW-1185">Reference proteome</keyword>
<sequence length="233" mass="24404">MIRVLSTTVTAVLEGTRGTGGAQALVAPEDLVAARARRGFHGDRTLAGRAALRLLLAHVLGAAPTCAQDMVVERACERCGAPHGRPRAPGMSLSGSTSQDQVLVAVAAQEVQVGVDVQDPPISLWPGFDAAVRHPRERQHRETDGLRSGISLWARKEALLKAAGVGLRIDPSRIALVSRSPAEAPWWSVAADAPREVQGLHVRGLPSTVPQAVAASAIVPVHEIDLADVLPAG</sequence>
<dbReference type="EC" id="2.7.8.-" evidence="3"/>
<comment type="caution">
    <text evidence="3">The sequence shown here is derived from an EMBL/GenBank/DDBJ whole genome shotgun (WGS) entry which is preliminary data.</text>
</comment>
<evidence type="ECO:0000313" key="3">
    <source>
        <dbReference type="EMBL" id="MBP2384198.1"/>
    </source>
</evidence>